<dbReference type="AlphaFoldDB" id="A0AAU9J276"/>
<evidence type="ECO:0000313" key="4">
    <source>
        <dbReference type="EMBL" id="CAG9320316.1"/>
    </source>
</evidence>
<dbReference type="PROSITE" id="PS50004">
    <property type="entry name" value="C2"/>
    <property type="match status" value="1"/>
</dbReference>
<name>A0AAU9J276_9CILI</name>
<keyword evidence="1" id="KW-0175">Coiled coil</keyword>
<protein>
    <recommendedName>
        <fullName evidence="3">C2 domain-containing protein</fullName>
    </recommendedName>
</protein>
<dbReference type="EMBL" id="CAJZBQ010000025">
    <property type="protein sequence ID" value="CAG9320316.1"/>
    <property type="molecule type" value="Genomic_DNA"/>
</dbReference>
<dbReference type="Pfam" id="PF00168">
    <property type="entry name" value="C2"/>
    <property type="match status" value="1"/>
</dbReference>
<gene>
    <name evidence="4" type="ORF">BSTOLATCC_MIC26234</name>
</gene>
<reference evidence="4" key="1">
    <citation type="submission" date="2021-09" db="EMBL/GenBank/DDBJ databases">
        <authorList>
            <consortium name="AG Swart"/>
            <person name="Singh M."/>
            <person name="Singh A."/>
            <person name="Seah K."/>
            <person name="Emmerich C."/>
        </authorList>
    </citation>
    <scope>NUCLEOTIDE SEQUENCE</scope>
    <source>
        <strain evidence="4">ATCC30299</strain>
    </source>
</reference>
<comment type="caution">
    <text evidence="4">The sequence shown here is derived from an EMBL/GenBank/DDBJ whole genome shotgun (WGS) entry which is preliminary data.</text>
</comment>
<accession>A0AAU9J276</accession>
<evidence type="ECO:0000256" key="2">
    <source>
        <dbReference type="SAM" id="MobiDB-lite"/>
    </source>
</evidence>
<proteinExistence type="predicted"/>
<dbReference type="CDD" id="cd00030">
    <property type="entry name" value="C2"/>
    <property type="match status" value="1"/>
</dbReference>
<evidence type="ECO:0000256" key="1">
    <source>
        <dbReference type="SAM" id="Coils"/>
    </source>
</evidence>
<feature type="coiled-coil region" evidence="1">
    <location>
        <begin position="210"/>
        <end position="251"/>
    </location>
</feature>
<dbReference type="InterPro" id="IPR000008">
    <property type="entry name" value="C2_dom"/>
</dbReference>
<feature type="region of interest" description="Disordered" evidence="2">
    <location>
        <begin position="179"/>
        <end position="207"/>
    </location>
</feature>
<feature type="compositionally biased region" description="Basic and acidic residues" evidence="2">
    <location>
        <begin position="181"/>
        <end position="195"/>
    </location>
</feature>
<feature type="compositionally biased region" description="Polar residues" evidence="2">
    <location>
        <begin position="196"/>
        <end position="205"/>
    </location>
</feature>
<evidence type="ECO:0000259" key="3">
    <source>
        <dbReference type="PROSITE" id="PS50004"/>
    </source>
</evidence>
<keyword evidence="5" id="KW-1185">Reference proteome</keyword>
<dbReference type="Gene3D" id="2.60.40.150">
    <property type="entry name" value="C2 domain"/>
    <property type="match status" value="1"/>
</dbReference>
<dbReference type="Proteomes" id="UP001162131">
    <property type="component" value="Unassembled WGS sequence"/>
</dbReference>
<evidence type="ECO:0000313" key="5">
    <source>
        <dbReference type="Proteomes" id="UP001162131"/>
    </source>
</evidence>
<dbReference type="SUPFAM" id="SSF49562">
    <property type="entry name" value="C2 domain (Calcium/lipid-binding domain, CaLB)"/>
    <property type="match status" value="1"/>
</dbReference>
<organism evidence="4 5">
    <name type="scientific">Blepharisma stoltei</name>
    <dbReference type="NCBI Taxonomy" id="1481888"/>
    <lineage>
        <taxon>Eukaryota</taxon>
        <taxon>Sar</taxon>
        <taxon>Alveolata</taxon>
        <taxon>Ciliophora</taxon>
        <taxon>Postciliodesmatophora</taxon>
        <taxon>Heterotrichea</taxon>
        <taxon>Heterotrichida</taxon>
        <taxon>Blepharismidae</taxon>
        <taxon>Blepharisma</taxon>
    </lineage>
</organism>
<feature type="domain" description="C2" evidence="3">
    <location>
        <begin position="1"/>
        <end position="111"/>
    </location>
</feature>
<sequence>MISIPNKETQQTIYLTIRLIEAKFENNVVRLGKMSPYAEIRHGEQIWKSQAAAGQHLSPHWNQSCTFISKSLFPLEIRFLHKSRIFSDVEIAKITINIDQSTRKKGASWWNLAEGSGRVLLCFIWDLAEEMRNSGVDYKKLIQEVELEKEEVKFYKKKTQQKLWNLKIESNSCKKHIKKATNTEESTHSDTEESNLKSPRTSFGRNSGKIDRIREEREKIKNEYKMMMEIRKKASREYEEIMKKKAVMRREMENKGMPRNSSEERISQKEEILSKYSEIKQVKMTLKMKETIIEEDTHTIMSMFEQIQKEREELDLKKSVANFENFKPIRV</sequence>
<dbReference type="InterPro" id="IPR035892">
    <property type="entry name" value="C2_domain_sf"/>
</dbReference>